<evidence type="ECO:0000313" key="1">
    <source>
        <dbReference type="EMBL" id="GHO49658.1"/>
    </source>
</evidence>
<organism evidence="1 2">
    <name type="scientific">Ktedonospora formicarum</name>
    <dbReference type="NCBI Taxonomy" id="2778364"/>
    <lineage>
        <taxon>Bacteria</taxon>
        <taxon>Bacillati</taxon>
        <taxon>Chloroflexota</taxon>
        <taxon>Ktedonobacteria</taxon>
        <taxon>Ktedonobacterales</taxon>
        <taxon>Ktedonobacteraceae</taxon>
        <taxon>Ktedonospora</taxon>
    </lineage>
</organism>
<keyword evidence="2" id="KW-1185">Reference proteome</keyword>
<comment type="caution">
    <text evidence="1">The sequence shown here is derived from an EMBL/GenBank/DDBJ whole genome shotgun (WGS) entry which is preliminary data.</text>
</comment>
<gene>
    <name evidence="1" type="ORF">KSX_78210</name>
</gene>
<dbReference type="EMBL" id="BNJF01000006">
    <property type="protein sequence ID" value="GHO49658.1"/>
    <property type="molecule type" value="Genomic_DNA"/>
</dbReference>
<dbReference type="AlphaFoldDB" id="A0A8J3I9G1"/>
<name>A0A8J3I9G1_9CHLR</name>
<evidence type="ECO:0000313" key="2">
    <source>
        <dbReference type="Proteomes" id="UP000612362"/>
    </source>
</evidence>
<dbReference type="Proteomes" id="UP000612362">
    <property type="component" value="Unassembled WGS sequence"/>
</dbReference>
<reference evidence="1" key="1">
    <citation type="submission" date="2020-10" db="EMBL/GenBank/DDBJ databases">
        <title>Taxonomic study of unclassified bacteria belonging to the class Ktedonobacteria.</title>
        <authorList>
            <person name="Yabe S."/>
            <person name="Wang C.M."/>
            <person name="Zheng Y."/>
            <person name="Sakai Y."/>
            <person name="Cavaletti L."/>
            <person name="Monciardini P."/>
            <person name="Donadio S."/>
        </authorList>
    </citation>
    <scope>NUCLEOTIDE SEQUENCE</scope>
    <source>
        <strain evidence="1">SOSP1-1</strain>
    </source>
</reference>
<sequence length="46" mass="5399">MMTSYKTSSNLLKNFSKFDDAFALKAKYAGLRYMCPPELISRKRYI</sequence>
<proteinExistence type="predicted"/>
<accession>A0A8J3I9G1</accession>
<protein>
    <submittedName>
        <fullName evidence="1">Uncharacterized protein</fullName>
    </submittedName>
</protein>